<evidence type="ECO:0000313" key="2">
    <source>
        <dbReference type="Proteomes" id="UP000055048"/>
    </source>
</evidence>
<dbReference type="EMBL" id="JYDJ01000026">
    <property type="protein sequence ID" value="KRX48677.1"/>
    <property type="molecule type" value="Genomic_DNA"/>
</dbReference>
<evidence type="ECO:0000313" key="1">
    <source>
        <dbReference type="EMBL" id="KRX48677.1"/>
    </source>
</evidence>
<dbReference type="AlphaFoldDB" id="A0A0V0UC09"/>
<comment type="caution">
    <text evidence="1">The sequence shown here is derived from an EMBL/GenBank/DDBJ whole genome shotgun (WGS) entry which is preliminary data.</text>
</comment>
<proteinExistence type="predicted"/>
<sequence>LLYFSYRFRWIDDHRFHFEFQCVSRKLQNFMSYRLGCVCEHRRACTFTMITDNVMESSIRNYPTIVE</sequence>
<reference evidence="1 2" key="1">
    <citation type="submission" date="2015-01" db="EMBL/GenBank/DDBJ databases">
        <title>Evolution of Trichinella species and genotypes.</title>
        <authorList>
            <person name="Korhonen P.K."/>
            <person name="Edoardo P."/>
            <person name="Giuseppe L.R."/>
            <person name="Gasser R.B."/>
        </authorList>
    </citation>
    <scope>NUCLEOTIDE SEQUENCE [LARGE SCALE GENOMIC DNA]</scope>
    <source>
        <strain evidence="1">ISS417</strain>
    </source>
</reference>
<organism evidence="1 2">
    <name type="scientific">Trichinella murrelli</name>
    <dbReference type="NCBI Taxonomy" id="144512"/>
    <lineage>
        <taxon>Eukaryota</taxon>
        <taxon>Metazoa</taxon>
        <taxon>Ecdysozoa</taxon>
        <taxon>Nematoda</taxon>
        <taxon>Enoplea</taxon>
        <taxon>Dorylaimia</taxon>
        <taxon>Trichinellida</taxon>
        <taxon>Trichinellidae</taxon>
        <taxon>Trichinella</taxon>
    </lineage>
</organism>
<name>A0A0V0UC09_9BILA</name>
<keyword evidence="2" id="KW-1185">Reference proteome</keyword>
<accession>A0A0V0UC09</accession>
<gene>
    <name evidence="1" type="ORF">T05_5587</name>
</gene>
<feature type="non-terminal residue" evidence="1">
    <location>
        <position position="1"/>
    </location>
</feature>
<protein>
    <submittedName>
        <fullName evidence="1">Uncharacterized protein</fullName>
    </submittedName>
</protein>
<dbReference type="Proteomes" id="UP000055048">
    <property type="component" value="Unassembled WGS sequence"/>
</dbReference>